<sequence length="195" mass="20946">MEARTTRGASETGQTRLSPNDDPRCRPSLSAGTRRLRLSDPRRRPSGGADRQGAGGAYAIGTARAAKHDFVRSLGTDEVIDYTAVAFEEAVEAVDMVLDLVGGDTRRRSLEVLAEGGLLIPLPRGLDVSQEAAERGLRVASIIVEPDYRGLEHLAELADSRRLKVSVSRELPLARPPRRTSTSRAGAPLARPSSP</sequence>
<reference evidence="2 3" key="1">
    <citation type="submission" date="2019-03" db="EMBL/GenBank/DDBJ databases">
        <title>Draft genome sequences of novel Actinobacteria.</title>
        <authorList>
            <person name="Sahin N."/>
            <person name="Ay H."/>
            <person name="Saygin H."/>
        </authorList>
    </citation>
    <scope>NUCLEOTIDE SEQUENCE [LARGE SCALE GENOMIC DNA]</scope>
    <source>
        <strain evidence="2 3">KC310</strain>
    </source>
</reference>
<dbReference type="Pfam" id="PF13602">
    <property type="entry name" value="ADH_zinc_N_2"/>
    <property type="match status" value="1"/>
</dbReference>
<dbReference type="AlphaFoldDB" id="A0A4R4UCK2"/>
<protein>
    <recommendedName>
        <fullName evidence="4">Alcohol dehydrogenase-like C-terminal domain-containing protein</fullName>
    </recommendedName>
</protein>
<proteinExistence type="predicted"/>
<accession>A0A4R4UCK2</accession>
<dbReference type="SUPFAM" id="SSF51735">
    <property type="entry name" value="NAD(P)-binding Rossmann-fold domains"/>
    <property type="match status" value="1"/>
</dbReference>
<feature type="region of interest" description="Disordered" evidence="1">
    <location>
        <begin position="169"/>
        <end position="195"/>
    </location>
</feature>
<dbReference type="Gene3D" id="3.90.180.10">
    <property type="entry name" value="Medium-chain alcohol dehydrogenases, catalytic domain"/>
    <property type="match status" value="1"/>
</dbReference>
<dbReference type="InterPro" id="IPR036291">
    <property type="entry name" value="NAD(P)-bd_dom_sf"/>
</dbReference>
<feature type="compositionally biased region" description="Polar residues" evidence="1">
    <location>
        <begin position="7"/>
        <end position="18"/>
    </location>
</feature>
<organism evidence="2 3">
    <name type="scientific">Nonomuraea deserti</name>
    <dbReference type="NCBI Taxonomy" id="1848322"/>
    <lineage>
        <taxon>Bacteria</taxon>
        <taxon>Bacillati</taxon>
        <taxon>Actinomycetota</taxon>
        <taxon>Actinomycetes</taxon>
        <taxon>Streptosporangiales</taxon>
        <taxon>Streptosporangiaceae</taxon>
        <taxon>Nonomuraea</taxon>
    </lineage>
</organism>
<feature type="region of interest" description="Disordered" evidence="1">
    <location>
        <begin position="1"/>
        <end position="55"/>
    </location>
</feature>
<name>A0A4R4UCK2_9ACTN</name>
<gene>
    <name evidence="2" type="ORF">E1292_49490</name>
</gene>
<dbReference type="Gene3D" id="3.40.50.720">
    <property type="entry name" value="NAD(P)-binding Rossmann-like Domain"/>
    <property type="match status" value="1"/>
</dbReference>
<keyword evidence="3" id="KW-1185">Reference proteome</keyword>
<dbReference type="Proteomes" id="UP000295258">
    <property type="component" value="Unassembled WGS sequence"/>
</dbReference>
<comment type="caution">
    <text evidence="2">The sequence shown here is derived from an EMBL/GenBank/DDBJ whole genome shotgun (WGS) entry which is preliminary data.</text>
</comment>
<evidence type="ECO:0000313" key="3">
    <source>
        <dbReference type="Proteomes" id="UP000295258"/>
    </source>
</evidence>
<evidence type="ECO:0000313" key="2">
    <source>
        <dbReference type="EMBL" id="TDC84379.1"/>
    </source>
</evidence>
<dbReference type="EMBL" id="SMKO01000341">
    <property type="protein sequence ID" value="TDC84379.1"/>
    <property type="molecule type" value="Genomic_DNA"/>
</dbReference>
<evidence type="ECO:0008006" key="4">
    <source>
        <dbReference type="Google" id="ProtNLM"/>
    </source>
</evidence>
<evidence type="ECO:0000256" key="1">
    <source>
        <dbReference type="SAM" id="MobiDB-lite"/>
    </source>
</evidence>